<keyword evidence="3" id="KW-1133">Transmembrane helix</keyword>
<dbReference type="SUPFAM" id="SSF53254">
    <property type="entry name" value="Phosphoglycerate mutase-like"/>
    <property type="match status" value="1"/>
</dbReference>
<evidence type="ECO:0000313" key="5">
    <source>
        <dbReference type="EMBL" id="OAX80224.1"/>
    </source>
</evidence>
<feature type="chain" id="PRO_5008598211" evidence="4">
    <location>
        <begin position="21"/>
        <end position="600"/>
    </location>
</feature>
<dbReference type="OrthoDB" id="258392at2759"/>
<dbReference type="Pfam" id="PF00328">
    <property type="entry name" value="His_Phos_2"/>
    <property type="match status" value="1"/>
</dbReference>
<evidence type="ECO:0000256" key="3">
    <source>
        <dbReference type="SAM" id="Phobius"/>
    </source>
</evidence>
<dbReference type="AlphaFoldDB" id="A0A1B7NTX8"/>
<dbReference type="EMBL" id="LGUA01000762">
    <property type="protein sequence ID" value="OAX80224.1"/>
    <property type="molecule type" value="Genomic_DNA"/>
</dbReference>
<proteinExistence type="inferred from homology"/>
<dbReference type="PANTHER" id="PTHR11567">
    <property type="entry name" value="ACID PHOSPHATASE-RELATED"/>
    <property type="match status" value="1"/>
</dbReference>
<feature type="region of interest" description="Disordered" evidence="2">
    <location>
        <begin position="552"/>
        <end position="579"/>
    </location>
</feature>
<organism evidence="5 6">
    <name type="scientific">Emergomyces africanus</name>
    <dbReference type="NCBI Taxonomy" id="1955775"/>
    <lineage>
        <taxon>Eukaryota</taxon>
        <taxon>Fungi</taxon>
        <taxon>Dikarya</taxon>
        <taxon>Ascomycota</taxon>
        <taxon>Pezizomycotina</taxon>
        <taxon>Eurotiomycetes</taxon>
        <taxon>Eurotiomycetidae</taxon>
        <taxon>Onygenales</taxon>
        <taxon>Ajellomycetaceae</taxon>
        <taxon>Emergomyces</taxon>
    </lineage>
</organism>
<feature type="signal peptide" evidence="4">
    <location>
        <begin position="1"/>
        <end position="20"/>
    </location>
</feature>
<evidence type="ECO:0000256" key="4">
    <source>
        <dbReference type="SAM" id="SignalP"/>
    </source>
</evidence>
<comment type="caution">
    <text evidence="5">The sequence shown here is derived from an EMBL/GenBank/DDBJ whole genome shotgun (WGS) entry which is preliminary data.</text>
</comment>
<accession>A0A1B7NTX8</accession>
<feature type="compositionally biased region" description="Polar residues" evidence="2">
    <location>
        <begin position="566"/>
        <end position="576"/>
    </location>
</feature>
<feature type="transmembrane region" description="Helical" evidence="3">
    <location>
        <begin position="455"/>
        <end position="482"/>
    </location>
</feature>
<dbReference type="InterPro" id="IPR050645">
    <property type="entry name" value="Histidine_acid_phosphatase"/>
</dbReference>
<comment type="similarity">
    <text evidence="1">Belongs to the histidine acid phosphatase family.</text>
</comment>
<reference evidence="5 6" key="1">
    <citation type="submission" date="2015-07" db="EMBL/GenBank/DDBJ databases">
        <title>Emmonsia species relationships and genome sequence.</title>
        <authorList>
            <person name="Cuomo C.A."/>
            <person name="Schwartz I.S."/>
            <person name="Kenyon C."/>
            <person name="de Hoog G.S."/>
            <person name="Govender N.P."/>
            <person name="Botha A."/>
            <person name="Moreno L."/>
            <person name="de Vries M."/>
            <person name="Munoz J.F."/>
            <person name="Stielow J.B."/>
        </authorList>
    </citation>
    <scope>NUCLEOTIDE SEQUENCE [LARGE SCALE GENOMIC DNA]</scope>
    <source>
        <strain evidence="5 6">CBS 136260</strain>
    </source>
</reference>
<evidence type="ECO:0000256" key="2">
    <source>
        <dbReference type="SAM" id="MobiDB-lite"/>
    </source>
</evidence>
<dbReference type="InterPro" id="IPR000560">
    <property type="entry name" value="His_Pase_clade-2"/>
</dbReference>
<gene>
    <name evidence="5" type="ORF">ACJ72_05450</name>
</gene>
<dbReference type="GO" id="GO:0016791">
    <property type="term" value="F:phosphatase activity"/>
    <property type="evidence" value="ECO:0007669"/>
    <property type="project" value="TreeGrafter"/>
</dbReference>
<keyword evidence="3" id="KW-0812">Transmembrane</keyword>
<keyword evidence="4" id="KW-0732">Signal</keyword>
<keyword evidence="3" id="KW-0472">Membrane</keyword>
<sequence>MRFSSLYPALFICIFPFSSAQDTPIRAKIWSSVVYTLYGDSTPRALPYSQTLTPWGAQQLVGVGSAFRNRYLENDQLPENPGTRIGGISPVTLVNDELTILSMADQYVSASAQAFMQGFYPPTPNSSNNTTPRDLANIVNGTSVDFPLNGYQYPEILMPSFQDPNSVYIAGQVNCQTYGAALSQWLASDEFRSIESESAPFYSGIYSRALQGVLARENANFLHAYTIYDYLNYQHIHNSTAQSIISLDDVNHARYLADKWEFAANGNLAIRGRKGGDDDKILAVAGRTLAKYVVEAFETNYVTDGAGNKLSLLFGSFEPMVAFASLSKLATDRHTNFFGLPNQGASMVFELFSMESNTSSNEYPEQADLAVRFFLRNGTDTSDSSTPLVSYPLFGRGPGQPGMPFREFKNEMVDIMMAVPNWCHSCGGDASTFCPAYAPDLRDYRGLDSRSLKPAVAGVIGAVIGLIMAGLIAGVACWAFGLRIYRNVTRRRSDLGGFKGGDKLASDPDLAGGKGNEAEPLPVGASVKGVDDEVDSGTAAHGHERVGSWEMRSKTASTDHGIDTANRANPNGNTRGRLSWEDDDLAVSPITEPVKVYEHV</sequence>
<keyword evidence="6" id="KW-1185">Reference proteome</keyword>
<dbReference type="Proteomes" id="UP000091918">
    <property type="component" value="Unassembled WGS sequence"/>
</dbReference>
<dbReference type="InterPro" id="IPR029033">
    <property type="entry name" value="His_PPase_superfam"/>
</dbReference>
<dbReference type="Gene3D" id="3.40.50.1240">
    <property type="entry name" value="Phosphoglycerate mutase-like"/>
    <property type="match status" value="1"/>
</dbReference>
<dbReference type="STRING" id="1658172.A0A1B7NTX8"/>
<protein>
    <submittedName>
        <fullName evidence="5">Uncharacterized protein</fullName>
    </submittedName>
</protein>
<dbReference type="PANTHER" id="PTHR11567:SF127">
    <property type="entry name" value="HISTIDINE ACID PHOSPHATASE"/>
    <property type="match status" value="1"/>
</dbReference>
<name>A0A1B7NTX8_9EURO</name>
<evidence type="ECO:0000256" key="1">
    <source>
        <dbReference type="ARBA" id="ARBA00005375"/>
    </source>
</evidence>
<evidence type="ECO:0000313" key="6">
    <source>
        <dbReference type="Proteomes" id="UP000091918"/>
    </source>
</evidence>